<evidence type="ECO:0000256" key="4">
    <source>
        <dbReference type="ARBA" id="ARBA00040795"/>
    </source>
</evidence>
<dbReference type="PROSITE" id="PS50275">
    <property type="entry name" value="SAC"/>
    <property type="match status" value="1"/>
</dbReference>
<evidence type="ECO:0000256" key="3">
    <source>
        <dbReference type="ARBA" id="ARBA00036807"/>
    </source>
</evidence>
<keyword evidence="9" id="KW-1185">Reference proteome</keyword>
<evidence type="ECO:0000313" key="9">
    <source>
        <dbReference type="Proteomes" id="UP000270094"/>
    </source>
</evidence>
<reference evidence="8 9" key="1">
    <citation type="submission" date="2018-11" db="EMBL/GenBank/DDBJ databases">
        <authorList>
            <consortium name="Pathogen Informatics"/>
        </authorList>
    </citation>
    <scope>NUCLEOTIDE SEQUENCE [LARGE SCALE GENOMIC DNA]</scope>
</reference>
<dbReference type="PANTHER" id="PTHR45662:SF2">
    <property type="entry name" value="PHOSPHATIDYLINOSITOL-3-PHOSPHATASE SAC1"/>
    <property type="match status" value="1"/>
</dbReference>
<proteinExistence type="predicted"/>
<gene>
    <name evidence="8" type="ORF">SVUK_LOCUS20624</name>
</gene>
<evidence type="ECO:0000256" key="2">
    <source>
        <dbReference type="ARBA" id="ARBA00036631"/>
    </source>
</evidence>
<dbReference type="GO" id="GO:0005783">
    <property type="term" value="C:endoplasmic reticulum"/>
    <property type="evidence" value="ECO:0007669"/>
    <property type="project" value="TreeGrafter"/>
</dbReference>
<sequence>VISFDECECSVVLVRGSVPLFWEQPGVQVGSHKVKVRAFEASSSAYHRHFLRLTSTYGKTTVVNLLGSKEGERALADAFRTQHKSSKFASTVDFIDFDYHSQMKISKDSLHRLVKKLAPYMQAASFYLFKNGSVKRRDFDRIVYQSTCLPAF</sequence>
<comment type="catalytic activity">
    <reaction evidence="2">
        <text>a 1,2-diacyl-sn-glycero-3-phospho-(1D-myo-inositol-3-phosphate) + H2O = a 1,2-diacyl-sn-glycero-3-phospho-(1D-myo-inositol) + phosphate</text>
        <dbReference type="Rhea" id="RHEA:12316"/>
        <dbReference type="ChEBI" id="CHEBI:15377"/>
        <dbReference type="ChEBI" id="CHEBI:43474"/>
        <dbReference type="ChEBI" id="CHEBI:57880"/>
        <dbReference type="ChEBI" id="CHEBI:58088"/>
        <dbReference type="EC" id="3.1.3.64"/>
    </reaction>
    <physiologicalReaction direction="left-to-right" evidence="2">
        <dbReference type="Rhea" id="RHEA:12317"/>
    </physiologicalReaction>
</comment>
<dbReference type="OrthoDB" id="1925875at2759"/>
<organism evidence="8 9">
    <name type="scientific">Strongylus vulgaris</name>
    <name type="common">Blood worm</name>
    <dbReference type="NCBI Taxonomy" id="40348"/>
    <lineage>
        <taxon>Eukaryota</taxon>
        <taxon>Metazoa</taxon>
        <taxon>Ecdysozoa</taxon>
        <taxon>Nematoda</taxon>
        <taxon>Chromadorea</taxon>
        <taxon>Rhabditida</taxon>
        <taxon>Rhabditina</taxon>
        <taxon>Rhabditomorpha</taxon>
        <taxon>Strongyloidea</taxon>
        <taxon>Strongylidae</taxon>
        <taxon>Strongylus</taxon>
    </lineage>
</organism>
<evidence type="ECO:0000256" key="5">
    <source>
        <dbReference type="ARBA" id="ARBA00041396"/>
    </source>
</evidence>
<accession>A0A3P7JQI1</accession>
<evidence type="ECO:0000313" key="8">
    <source>
        <dbReference type="EMBL" id="VDM85626.1"/>
    </source>
</evidence>
<dbReference type="Pfam" id="PF02383">
    <property type="entry name" value="Syja_N"/>
    <property type="match status" value="1"/>
</dbReference>
<comment type="catalytic activity">
    <reaction evidence="3">
        <text>a 1,2-diacyl-sn-glycero-3-phospho-(1D-myo-inositol 4-phosphate) + H2O = a 1,2-diacyl-sn-glycero-3-phospho-(1D-myo-inositol) + phosphate</text>
        <dbReference type="Rhea" id="RHEA:55652"/>
        <dbReference type="ChEBI" id="CHEBI:15377"/>
        <dbReference type="ChEBI" id="CHEBI:43474"/>
        <dbReference type="ChEBI" id="CHEBI:57880"/>
        <dbReference type="ChEBI" id="CHEBI:58178"/>
    </reaction>
    <physiologicalReaction direction="left-to-right" evidence="3">
        <dbReference type="Rhea" id="RHEA:55653"/>
    </physiologicalReaction>
</comment>
<dbReference type="InterPro" id="IPR002013">
    <property type="entry name" value="SAC_dom"/>
</dbReference>
<name>A0A3P7JQI1_STRVU</name>
<dbReference type="AlphaFoldDB" id="A0A3P7JQI1"/>
<dbReference type="PANTHER" id="PTHR45662">
    <property type="entry name" value="PHOSPHATIDYLINOSITIDE PHOSPHATASE SAC1"/>
    <property type="match status" value="1"/>
</dbReference>
<dbReference type="GO" id="GO:0046856">
    <property type="term" value="P:phosphatidylinositol dephosphorylation"/>
    <property type="evidence" value="ECO:0007669"/>
    <property type="project" value="TreeGrafter"/>
</dbReference>
<evidence type="ECO:0000259" key="7">
    <source>
        <dbReference type="PROSITE" id="PS50275"/>
    </source>
</evidence>
<dbReference type="GO" id="GO:0043812">
    <property type="term" value="F:phosphatidylinositol-4-phosphate phosphatase activity"/>
    <property type="evidence" value="ECO:0007669"/>
    <property type="project" value="TreeGrafter"/>
</dbReference>
<feature type="domain" description="SAC" evidence="7">
    <location>
        <begin position="1"/>
        <end position="152"/>
    </location>
</feature>
<feature type="non-terminal residue" evidence="8">
    <location>
        <position position="1"/>
    </location>
</feature>
<evidence type="ECO:0000256" key="6">
    <source>
        <dbReference type="ARBA" id="ARBA00041911"/>
    </source>
</evidence>
<dbReference type="EMBL" id="UYYB01143147">
    <property type="protein sequence ID" value="VDM85626.1"/>
    <property type="molecule type" value="Genomic_DNA"/>
</dbReference>
<dbReference type="Proteomes" id="UP000270094">
    <property type="component" value="Unassembled WGS sequence"/>
</dbReference>
<evidence type="ECO:0000256" key="1">
    <source>
        <dbReference type="ARBA" id="ARBA00013038"/>
    </source>
</evidence>
<dbReference type="GO" id="GO:0004438">
    <property type="term" value="F:phosphatidylinositol-3-phosphate phosphatase activity"/>
    <property type="evidence" value="ECO:0007669"/>
    <property type="project" value="UniProtKB-EC"/>
</dbReference>
<protein>
    <recommendedName>
        <fullName evidence="4">Phosphatidylinositol-3-phosphatase SAC1</fullName>
        <ecNumber evidence="1">3.1.3.64</ecNumber>
    </recommendedName>
    <alternativeName>
        <fullName evidence="6">Phosphatidylinositol-4-phosphate phosphatase</fullName>
    </alternativeName>
    <alternativeName>
        <fullName evidence="5">Suppressor of actin mutations 1-like protein</fullName>
    </alternativeName>
</protein>
<dbReference type="EC" id="3.1.3.64" evidence="1"/>